<dbReference type="AlphaFoldDB" id="A0A0D6B5K8"/>
<evidence type="ECO:0000259" key="1">
    <source>
        <dbReference type="Pfam" id="PF13521"/>
    </source>
</evidence>
<protein>
    <recommendedName>
        <fullName evidence="1">NadR/Ttd14 AAA domain-containing protein</fullName>
    </recommendedName>
</protein>
<evidence type="ECO:0000313" key="3">
    <source>
        <dbReference type="Proteomes" id="UP000064912"/>
    </source>
</evidence>
<dbReference type="Pfam" id="PF13521">
    <property type="entry name" value="AAA_28"/>
    <property type="match status" value="1"/>
</dbReference>
<dbReference type="PATRIC" id="fig|35806.4.peg.3336"/>
<evidence type="ECO:0000313" key="2">
    <source>
        <dbReference type="EMBL" id="BAQ70387.1"/>
    </source>
</evidence>
<gene>
    <name evidence="2" type="ORF">NHU_03247</name>
</gene>
<reference evidence="2 3" key="1">
    <citation type="submission" date="2015-02" db="EMBL/GenBank/DDBJ databases">
        <title>Genome sequene of Rhodovulum sulfidophilum DSM 2351.</title>
        <authorList>
            <person name="Nagao N."/>
        </authorList>
    </citation>
    <scope>NUCLEOTIDE SEQUENCE [LARGE SCALE GENOMIC DNA]</scope>
    <source>
        <strain evidence="2 3">DSM 2351</strain>
    </source>
</reference>
<organism evidence="2 3">
    <name type="scientific">Rhodovulum sulfidophilum</name>
    <name type="common">Rhodobacter sulfidophilus</name>
    <dbReference type="NCBI Taxonomy" id="35806"/>
    <lineage>
        <taxon>Bacteria</taxon>
        <taxon>Pseudomonadati</taxon>
        <taxon>Pseudomonadota</taxon>
        <taxon>Alphaproteobacteria</taxon>
        <taxon>Rhodobacterales</taxon>
        <taxon>Paracoccaceae</taxon>
        <taxon>Rhodovulum</taxon>
    </lineage>
</organism>
<dbReference type="InterPro" id="IPR038727">
    <property type="entry name" value="NadR/Ttd14_AAA_dom"/>
</dbReference>
<sequence length="179" mass="19247">MSAHFFVVTGGPGAGKTSLITELARRGFHTIPESGRAIIREEMASGGDALPWADRAAYAGRMLEQNLSAYSTAQALPGPVIFDRGIPDIIGYLTLCGLPVPPHIAAAAEAASYNARVFLAPFWAEIFTQDKERKQSRAEAEATCAVMRETYTALGYQITELPRADIATRADFVCAQLAI</sequence>
<dbReference type="Proteomes" id="UP000064912">
    <property type="component" value="Chromosome"/>
</dbReference>
<proteinExistence type="predicted"/>
<accession>A0A0D6B5K8</accession>
<feature type="domain" description="NadR/Ttd14 AAA" evidence="1">
    <location>
        <begin position="6"/>
        <end position="169"/>
    </location>
</feature>
<dbReference type="KEGG" id="rsu:NHU_03247"/>
<dbReference type="Gene3D" id="3.40.50.300">
    <property type="entry name" value="P-loop containing nucleotide triphosphate hydrolases"/>
    <property type="match status" value="1"/>
</dbReference>
<dbReference type="SUPFAM" id="SSF52540">
    <property type="entry name" value="P-loop containing nucleoside triphosphate hydrolases"/>
    <property type="match status" value="1"/>
</dbReference>
<dbReference type="InterPro" id="IPR027417">
    <property type="entry name" value="P-loop_NTPase"/>
</dbReference>
<name>A0A0D6B5K8_RHOSU</name>
<dbReference type="EMBL" id="AP014800">
    <property type="protein sequence ID" value="BAQ70387.1"/>
    <property type="molecule type" value="Genomic_DNA"/>
</dbReference>